<keyword evidence="3" id="KW-1185">Reference proteome</keyword>
<organism evidence="2 3">
    <name type="scientific">Ligilactobacillus ubinensis</name>
    <dbReference type="NCBI Taxonomy" id="2876789"/>
    <lineage>
        <taxon>Bacteria</taxon>
        <taxon>Bacillati</taxon>
        <taxon>Bacillota</taxon>
        <taxon>Bacilli</taxon>
        <taxon>Lactobacillales</taxon>
        <taxon>Lactobacillaceae</taxon>
        <taxon>Ligilactobacillus</taxon>
    </lineage>
</organism>
<reference evidence="2 3" key="1">
    <citation type="journal article" date="2023" name="Int. J. Syst. Evol. Microbiol.">
        <title>Ligilactobacillus ubinensis sp. nov., a novel species isolated from the wild ferment of a durian fruit (Durio zibethinus).</title>
        <authorList>
            <person name="Heng Y.C."/>
            <person name="Menon N."/>
            <person name="Chen B."/>
            <person name="Loo B.Z.L."/>
            <person name="Wong G.W.J."/>
            <person name="Lim A.C.H."/>
            <person name="Silvaraju S."/>
            <person name="Kittelmann S."/>
        </authorList>
    </citation>
    <scope>NUCLEOTIDE SEQUENCE [LARGE SCALE GENOMIC DNA]</scope>
    <source>
        <strain evidence="2 3">WILCCON 0076</strain>
    </source>
</reference>
<sequence>MQNQIRQIFSLRTLWYLAFAATFSFLIPIIYESMNATDVTEIEFILFGFNALFAVIVGLAAGKLNHSIIFVLFFPVMFALTYSLFFDSYVHYFTYVYLILTLLAYGVTKD</sequence>
<dbReference type="EMBL" id="JAIULA010000026">
    <property type="protein sequence ID" value="MCP0887810.1"/>
    <property type="molecule type" value="Genomic_DNA"/>
</dbReference>
<feature type="transmembrane region" description="Helical" evidence="1">
    <location>
        <begin position="92"/>
        <end position="108"/>
    </location>
</feature>
<keyword evidence="1" id="KW-0472">Membrane</keyword>
<feature type="transmembrane region" description="Helical" evidence="1">
    <location>
        <begin position="42"/>
        <end position="61"/>
    </location>
</feature>
<protein>
    <submittedName>
        <fullName evidence="2">Uncharacterized protein</fullName>
    </submittedName>
</protein>
<dbReference type="AlphaFoldDB" id="A0A9X2FM05"/>
<evidence type="ECO:0000313" key="3">
    <source>
        <dbReference type="Proteomes" id="UP001139006"/>
    </source>
</evidence>
<keyword evidence="1" id="KW-0812">Transmembrane</keyword>
<proteinExistence type="predicted"/>
<evidence type="ECO:0000256" key="1">
    <source>
        <dbReference type="SAM" id="Phobius"/>
    </source>
</evidence>
<evidence type="ECO:0000313" key="2">
    <source>
        <dbReference type="EMBL" id="MCP0887810.1"/>
    </source>
</evidence>
<keyword evidence="1" id="KW-1133">Transmembrane helix</keyword>
<accession>A0A9X2FM05</accession>
<dbReference type="Proteomes" id="UP001139006">
    <property type="component" value="Unassembled WGS sequence"/>
</dbReference>
<feature type="transmembrane region" description="Helical" evidence="1">
    <location>
        <begin position="12"/>
        <end position="30"/>
    </location>
</feature>
<dbReference type="RefSeq" id="WP_253361971.1">
    <property type="nucleotide sequence ID" value="NZ_JAIULA010000026.1"/>
</dbReference>
<comment type="caution">
    <text evidence="2">The sequence shown here is derived from an EMBL/GenBank/DDBJ whole genome shotgun (WGS) entry which is preliminary data.</text>
</comment>
<name>A0A9X2FM05_9LACO</name>
<feature type="transmembrane region" description="Helical" evidence="1">
    <location>
        <begin position="68"/>
        <end position="86"/>
    </location>
</feature>
<gene>
    <name evidence="2" type="ORF">LB941_10765</name>
</gene>